<reference evidence="1" key="2">
    <citation type="journal article" date="2015" name="Data Brief">
        <title>Shoot transcriptome of the giant reed, Arundo donax.</title>
        <authorList>
            <person name="Barrero R.A."/>
            <person name="Guerrero F.D."/>
            <person name="Moolhuijzen P."/>
            <person name="Goolsby J.A."/>
            <person name="Tidwell J."/>
            <person name="Bellgard S.E."/>
            <person name="Bellgard M.I."/>
        </authorList>
    </citation>
    <scope>NUCLEOTIDE SEQUENCE</scope>
    <source>
        <tissue evidence="1">Shoot tissue taken approximately 20 cm above the soil surface</tissue>
    </source>
</reference>
<sequence length="127" mass="13434">MIWSSTGKLTGPVDLALSFNFSSANFLQLQTNVNLGGNKSGRGISGNSANMLNIDSMPLPLMHTANGGTLSICSPCFGLVSILEVLYAHVPFRILSHGNKLFICSTTANPTPIGTMCPMMIPHLPPC</sequence>
<proteinExistence type="predicted"/>
<accession>A0A0A9A2U4</accession>
<dbReference type="EMBL" id="GBRH01256528">
    <property type="protein sequence ID" value="JAD41367.1"/>
    <property type="molecule type" value="Transcribed_RNA"/>
</dbReference>
<dbReference type="AlphaFoldDB" id="A0A0A9A2U4"/>
<organism evidence="1">
    <name type="scientific">Arundo donax</name>
    <name type="common">Giant reed</name>
    <name type="synonym">Donax arundinaceus</name>
    <dbReference type="NCBI Taxonomy" id="35708"/>
    <lineage>
        <taxon>Eukaryota</taxon>
        <taxon>Viridiplantae</taxon>
        <taxon>Streptophyta</taxon>
        <taxon>Embryophyta</taxon>
        <taxon>Tracheophyta</taxon>
        <taxon>Spermatophyta</taxon>
        <taxon>Magnoliopsida</taxon>
        <taxon>Liliopsida</taxon>
        <taxon>Poales</taxon>
        <taxon>Poaceae</taxon>
        <taxon>PACMAD clade</taxon>
        <taxon>Arundinoideae</taxon>
        <taxon>Arundineae</taxon>
        <taxon>Arundo</taxon>
    </lineage>
</organism>
<name>A0A0A9A2U4_ARUDO</name>
<evidence type="ECO:0000313" key="1">
    <source>
        <dbReference type="EMBL" id="JAD41367.1"/>
    </source>
</evidence>
<reference evidence="1" key="1">
    <citation type="submission" date="2014-09" db="EMBL/GenBank/DDBJ databases">
        <authorList>
            <person name="Magalhaes I.L.F."/>
            <person name="Oliveira U."/>
            <person name="Santos F.R."/>
            <person name="Vidigal T.H.D.A."/>
            <person name="Brescovit A.D."/>
            <person name="Santos A.J."/>
        </authorList>
    </citation>
    <scope>NUCLEOTIDE SEQUENCE</scope>
    <source>
        <tissue evidence="1">Shoot tissue taken approximately 20 cm above the soil surface</tissue>
    </source>
</reference>
<protein>
    <submittedName>
        <fullName evidence="1">Uncharacterized protein</fullName>
    </submittedName>
</protein>